<gene>
    <name evidence="9" type="ORF">WJX81_001388</name>
</gene>
<comment type="similarity">
    <text evidence="2 7">Belongs to the glycosyl hydrolase 27 family.</text>
</comment>
<dbReference type="EC" id="3.2.1.22" evidence="3 7"/>
<evidence type="ECO:0000259" key="8">
    <source>
        <dbReference type="Pfam" id="PF17801"/>
    </source>
</evidence>
<evidence type="ECO:0000256" key="6">
    <source>
        <dbReference type="ARBA" id="ARBA00023295"/>
    </source>
</evidence>
<dbReference type="SUPFAM" id="SSF51011">
    <property type="entry name" value="Glycosyl hydrolase domain"/>
    <property type="match status" value="1"/>
</dbReference>
<protein>
    <recommendedName>
        <fullName evidence="3 7">Alpha-galactosidase</fullName>
        <ecNumber evidence="3 7">3.2.1.22</ecNumber>
    </recommendedName>
    <alternativeName>
        <fullName evidence="7">Melibiase</fullName>
    </alternativeName>
</protein>
<dbReference type="CDD" id="cd14792">
    <property type="entry name" value="GH27"/>
    <property type="match status" value="1"/>
</dbReference>
<evidence type="ECO:0000313" key="10">
    <source>
        <dbReference type="Proteomes" id="UP001445335"/>
    </source>
</evidence>
<comment type="caution">
    <text evidence="9">The sequence shown here is derived from an EMBL/GenBank/DDBJ whole genome shotgun (WGS) entry which is preliminary data.</text>
</comment>
<accession>A0AAW1RM04</accession>
<sequence length="393" mass="42320">MGYNTWNAFSFNISEALIRETAELLVSLGLRDAGYDYLCIDDGWALTQRVGNQPIAYNPQLFPSGITALSNYVHAEGLRLGIYSDAGTGTCGGFTGSLGYEAIDALQFAAWGIDLLKYDNCHSPPPDKMTSQARYVAMRDALNATGRPIVYCVCEWGSSLPWTYAQQVGNSWRTTQDIAPAWSHMLENLDSNVGLARFAGPGAWNDPDMLEIGPQSHLSHDETAAHMALWAIMKAPLIIGANLGALENATLAILTAPEVIAINQDPLGIAGDLVWKQGPAEVYASLLAGGARAVVLFNRHHAADPNYKTHLLTVCWASIGIPLGQPAIVRDLYLRTDLGNFTGSFSASVTVHGVRALKITPLRPSPAGDAWRPWLSNAVFPLPCPMSTPAKST</sequence>
<dbReference type="Pfam" id="PF17801">
    <property type="entry name" value="Melibiase_C"/>
    <property type="match status" value="1"/>
</dbReference>
<name>A0AAW1RM04_9CHLO</name>
<organism evidence="9 10">
    <name type="scientific">Elliptochloris bilobata</name>
    <dbReference type="NCBI Taxonomy" id="381761"/>
    <lineage>
        <taxon>Eukaryota</taxon>
        <taxon>Viridiplantae</taxon>
        <taxon>Chlorophyta</taxon>
        <taxon>core chlorophytes</taxon>
        <taxon>Trebouxiophyceae</taxon>
        <taxon>Trebouxiophyceae incertae sedis</taxon>
        <taxon>Elliptochloris clade</taxon>
        <taxon>Elliptochloris</taxon>
    </lineage>
</organism>
<evidence type="ECO:0000256" key="7">
    <source>
        <dbReference type="RuleBase" id="RU361168"/>
    </source>
</evidence>
<feature type="domain" description="Alpha galactosidase C-terminal" evidence="8">
    <location>
        <begin position="277"/>
        <end position="359"/>
    </location>
</feature>
<evidence type="ECO:0000256" key="1">
    <source>
        <dbReference type="ARBA" id="ARBA00001255"/>
    </source>
</evidence>
<dbReference type="InterPro" id="IPR013780">
    <property type="entry name" value="Glyco_hydro_b"/>
</dbReference>
<evidence type="ECO:0000256" key="5">
    <source>
        <dbReference type="ARBA" id="ARBA00022801"/>
    </source>
</evidence>
<reference evidence="9 10" key="1">
    <citation type="journal article" date="2024" name="Nat. Commun.">
        <title>Phylogenomics reveals the evolutionary origins of lichenization in chlorophyte algae.</title>
        <authorList>
            <person name="Puginier C."/>
            <person name="Libourel C."/>
            <person name="Otte J."/>
            <person name="Skaloud P."/>
            <person name="Haon M."/>
            <person name="Grisel S."/>
            <person name="Petersen M."/>
            <person name="Berrin J.G."/>
            <person name="Delaux P.M."/>
            <person name="Dal Grande F."/>
            <person name="Keller J."/>
        </authorList>
    </citation>
    <scope>NUCLEOTIDE SEQUENCE [LARGE SCALE GENOMIC DNA]</scope>
    <source>
        <strain evidence="9 10">SAG 245.80</strain>
    </source>
</reference>
<evidence type="ECO:0000313" key="9">
    <source>
        <dbReference type="EMBL" id="KAK9834824.1"/>
    </source>
</evidence>
<keyword evidence="5 7" id="KW-0378">Hydrolase</keyword>
<dbReference type="PANTHER" id="PTHR11452:SF75">
    <property type="entry name" value="ALPHA-GALACTOSIDASE MEL1"/>
    <property type="match status" value="1"/>
</dbReference>
<dbReference type="FunFam" id="3.20.20.70:FF:000197">
    <property type="entry name" value="Alpha-galactosidase"/>
    <property type="match status" value="1"/>
</dbReference>
<dbReference type="Pfam" id="PF16499">
    <property type="entry name" value="Melibiase_2"/>
    <property type="match status" value="1"/>
</dbReference>
<keyword evidence="7" id="KW-1015">Disulfide bond</keyword>
<dbReference type="AlphaFoldDB" id="A0AAW1RM04"/>
<dbReference type="Gene3D" id="2.60.40.1180">
    <property type="entry name" value="Golgi alpha-mannosidase II"/>
    <property type="match status" value="1"/>
</dbReference>
<dbReference type="InterPro" id="IPR017853">
    <property type="entry name" value="GH"/>
</dbReference>
<dbReference type="Gene3D" id="3.20.20.70">
    <property type="entry name" value="Aldolase class I"/>
    <property type="match status" value="1"/>
</dbReference>
<proteinExistence type="inferred from homology"/>
<dbReference type="InterPro" id="IPR041233">
    <property type="entry name" value="Melibiase_C"/>
</dbReference>
<dbReference type="GO" id="GO:0004557">
    <property type="term" value="F:alpha-galactosidase activity"/>
    <property type="evidence" value="ECO:0007669"/>
    <property type="project" value="UniProtKB-EC"/>
</dbReference>
<evidence type="ECO:0000256" key="3">
    <source>
        <dbReference type="ARBA" id="ARBA00012755"/>
    </source>
</evidence>
<dbReference type="PANTHER" id="PTHR11452">
    <property type="entry name" value="ALPHA-GALACTOSIDASE/ALPHA-N-ACETYLGALACTOSAMINIDASE"/>
    <property type="match status" value="1"/>
</dbReference>
<keyword evidence="4" id="KW-0732">Signal</keyword>
<keyword evidence="10" id="KW-1185">Reference proteome</keyword>
<dbReference type="SUPFAM" id="SSF51445">
    <property type="entry name" value="(Trans)glycosidases"/>
    <property type="match status" value="1"/>
</dbReference>
<dbReference type="PRINTS" id="PR00740">
    <property type="entry name" value="GLHYDRLASE27"/>
</dbReference>
<dbReference type="Proteomes" id="UP001445335">
    <property type="component" value="Unassembled WGS sequence"/>
</dbReference>
<keyword evidence="6 7" id="KW-0326">Glycosidase</keyword>
<dbReference type="GO" id="GO:0005975">
    <property type="term" value="P:carbohydrate metabolic process"/>
    <property type="evidence" value="ECO:0007669"/>
    <property type="project" value="InterPro"/>
</dbReference>
<evidence type="ECO:0000256" key="4">
    <source>
        <dbReference type="ARBA" id="ARBA00022729"/>
    </source>
</evidence>
<comment type="catalytic activity">
    <reaction evidence="1 7">
        <text>Hydrolysis of terminal, non-reducing alpha-D-galactose residues in alpha-D-galactosides, including galactose oligosaccharides, galactomannans and galactolipids.</text>
        <dbReference type="EC" id="3.2.1.22"/>
    </reaction>
</comment>
<dbReference type="EMBL" id="JALJOU010000031">
    <property type="protein sequence ID" value="KAK9834824.1"/>
    <property type="molecule type" value="Genomic_DNA"/>
</dbReference>
<dbReference type="InterPro" id="IPR013785">
    <property type="entry name" value="Aldolase_TIM"/>
</dbReference>
<dbReference type="InterPro" id="IPR002241">
    <property type="entry name" value="Glyco_hydro_27"/>
</dbReference>
<evidence type="ECO:0000256" key="2">
    <source>
        <dbReference type="ARBA" id="ARBA00009743"/>
    </source>
</evidence>